<accession>A0ABD5WAC0</accession>
<evidence type="ECO:0000313" key="3">
    <source>
        <dbReference type="EMBL" id="MFC7068673.1"/>
    </source>
</evidence>
<keyword evidence="4" id="KW-1185">Reference proteome</keyword>
<dbReference type="AlphaFoldDB" id="A0ABD5WAC0"/>
<comment type="caution">
    <text evidence="3">The sequence shown here is derived from an EMBL/GenBank/DDBJ whole genome shotgun (WGS) entry which is preliminary data.</text>
</comment>
<dbReference type="InterPro" id="IPR013342">
    <property type="entry name" value="Mandelate_racemase_C"/>
</dbReference>
<sequence>MVSYRTLRDPNAEYTMRDLSAETMGATATRGGGRDVEITDVQTTMVDGNYPWILVRVYTDAGLVGTGESYWGGGDAEIIERMAPFIIGENPLDIDRLYEHMIQKMSGEGSISGKVISAISGIEIALHDVAGKILDVPAYQLVGGKYRDEVRVYCDLHTEDEANPQACAEEGVRVVEELGYDAIKFDLDVPSGHEKDRANRHLRDPEIDHKVEIVEAVTEAVGDRADVAFDCHWSFSAGSAKRLLAAVEEYDVWWIEDPIPPENHDVQREVTQSAPRTPVTVGENVYRTHGQRQLITDQAVDILAPDLPRVGGMRETRKIADLAAQFYIPIAMHNVSSPIGTMASAQVGAAIPNSLAVEYHSYELGWWEDLVEEDGLIEEGRMAVPEEPGLGLTLDLDVVEEHMVEGETLFDPA</sequence>
<dbReference type="PANTHER" id="PTHR48080">
    <property type="entry name" value="D-GALACTONATE DEHYDRATASE-RELATED"/>
    <property type="match status" value="1"/>
</dbReference>
<feature type="domain" description="Mandelate racemase/muconate lactonizing enzyme C-terminal" evidence="2">
    <location>
        <begin position="164"/>
        <end position="277"/>
    </location>
</feature>
<organism evidence="3 4">
    <name type="scientific">Halobaculum lipolyticum</name>
    <dbReference type="NCBI Taxonomy" id="3032001"/>
    <lineage>
        <taxon>Archaea</taxon>
        <taxon>Methanobacteriati</taxon>
        <taxon>Methanobacteriota</taxon>
        <taxon>Stenosarchaea group</taxon>
        <taxon>Halobacteria</taxon>
        <taxon>Halobacteriales</taxon>
        <taxon>Haloferacaceae</taxon>
        <taxon>Halobaculum</taxon>
    </lineage>
</organism>
<dbReference type="CDD" id="cd03316">
    <property type="entry name" value="MR_like"/>
    <property type="match status" value="1"/>
</dbReference>
<dbReference type="PROSITE" id="PS00909">
    <property type="entry name" value="MR_MLE_2"/>
    <property type="match status" value="1"/>
</dbReference>
<dbReference type="InterPro" id="IPR034624">
    <property type="entry name" value="Xylonate_dehydratase_2"/>
</dbReference>
<keyword evidence="1" id="KW-0456">Lyase</keyword>
<dbReference type="Gene3D" id="3.20.20.120">
    <property type="entry name" value="Enolase-like C-terminal domain"/>
    <property type="match status" value="1"/>
</dbReference>
<dbReference type="GeneID" id="81126809"/>
<dbReference type="SFLD" id="SFLDF00564">
    <property type="entry name" value="xylonate_dehydratase_2"/>
    <property type="match status" value="1"/>
</dbReference>
<dbReference type="PANTHER" id="PTHR48080:SF2">
    <property type="entry name" value="D-GALACTONATE DEHYDRATASE"/>
    <property type="match status" value="1"/>
</dbReference>
<dbReference type="Pfam" id="PF13378">
    <property type="entry name" value="MR_MLE_C"/>
    <property type="match status" value="1"/>
</dbReference>
<dbReference type="SFLD" id="SFLDS00001">
    <property type="entry name" value="Enolase"/>
    <property type="match status" value="1"/>
</dbReference>
<evidence type="ECO:0000313" key="4">
    <source>
        <dbReference type="Proteomes" id="UP001596461"/>
    </source>
</evidence>
<name>A0ABD5WAC0_9EURY</name>
<dbReference type="InterPro" id="IPR034593">
    <property type="entry name" value="DgoD-like"/>
</dbReference>
<dbReference type="SMART" id="SM00922">
    <property type="entry name" value="MR_MLE"/>
    <property type="match status" value="1"/>
</dbReference>
<dbReference type="InterPro" id="IPR029065">
    <property type="entry name" value="Enolase_C-like"/>
</dbReference>
<dbReference type="Pfam" id="PF02746">
    <property type="entry name" value="MR_MLE_N"/>
    <property type="match status" value="1"/>
</dbReference>
<evidence type="ECO:0000256" key="1">
    <source>
        <dbReference type="ARBA" id="ARBA00023239"/>
    </source>
</evidence>
<dbReference type="InterPro" id="IPR029017">
    <property type="entry name" value="Enolase-like_N"/>
</dbReference>
<evidence type="ECO:0000259" key="2">
    <source>
        <dbReference type="SMART" id="SM00922"/>
    </source>
</evidence>
<proteinExistence type="predicted"/>
<dbReference type="Proteomes" id="UP001596461">
    <property type="component" value="Unassembled WGS sequence"/>
</dbReference>
<dbReference type="InterPro" id="IPR013341">
    <property type="entry name" value="Mandelate_racemase_N_dom"/>
</dbReference>
<dbReference type="InterPro" id="IPR018110">
    <property type="entry name" value="Mandel_Rmase/mucon_lact_enz_CS"/>
</dbReference>
<dbReference type="SUPFAM" id="SSF54826">
    <property type="entry name" value="Enolase N-terminal domain-like"/>
    <property type="match status" value="1"/>
</dbReference>
<dbReference type="InterPro" id="IPR036849">
    <property type="entry name" value="Enolase-like_C_sf"/>
</dbReference>
<dbReference type="RefSeq" id="WP_284033521.1">
    <property type="nucleotide sequence ID" value="NZ_CP126155.1"/>
</dbReference>
<reference evidence="3 4" key="1">
    <citation type="journal article" date="2019" name="Int. J. Syst. Evol. Microbiol.">
        <title>The Global Catalogue of Microorganisms (GCM) 10K type strain sequencing project: providing services to taxonomists for standard genome sequencing and annotation.</title>
        <authorList>
            <consortium name="The Broad Institute Genomics Platform"/>
            <consortium name="The Broad Institute Genome Sequencing Center for Infectious Disease"/>
            <person name="Wu L."/>
            <person name="Ma J."/>
        </authorList>
    </citation>
    <scope>NUCLEOTIDE SEQUENCE [LARGE SCALE GENOMIC DNA]</scope>
    <source>
        <strain evidence="3 4">DT31</strain>
    </source>
</reference>
<dbReference type="GO" id="GO:0016829">
    <property type="term" value="F:lyase activity"/>
    <property type="evidence" value="ECO:0007669"/>
    <property type="project" value="UniProtKB-KW"/>
</dbReference>
<dbReference type="SFLD" id="SFLDG00179">
    <property type="entry name" value="mandelate_racemase"/>
    <property type="match status" value="1"/>
</dbReference>
<dbReference type="Gene3D" id="3.30.390.10">
    <property type="entry name" value="Enolase-like, N-terminal domain"/>
    <property type="match status" value="1"/>
</dbReference>
<gene>
    <name evidence="3" type="ORF">ACFQL9_03390</name>
</gene>
<dbReference type="SUPFAM" id="SSF51604">
    <property type="entry name" value="Enolase C-terminal domain-like"/>
    <property type="match status" value="1"/>
</dbReference>
<protein>
    <submittedName>
        <fullName evidence="3">Mandelate racemase/muconate lactonizing enzyme family protein</fullName>
    </submittedName>
</protein>
<dbReference type="EMBL" id="JBHTAH010000002">
    <property type="protein sequence ID" value="MFC7068673.1"/>
    <property type="molecule type" value="Genomic_DNA"/>
</dbReference>